<keyword evidence="2" id="KW-0472">Membrane</keyword>
<name>A0ABU0W9I9_9GAMM</name>
<keyword evidence="2" id="KW-0812">Transmembrane</keyword>
<reference evidence="3 4" key="1">
    <citation type="submission" date="2023-08" db="EMBL/GenBank/DDBJ databases">
        <title>Whole-genome sequencing of halo(alkali)philic microorganisms from hypersaline lakes.</title>
        <authorList>
            <person name="Sorokin D.Y."/>
            <person name="Abbas B."/>
            <person name="Merkel A.Y."/>
        </authorList>
    </citation>
    <scope>NUCLEOTIDE SEQUENCE [LARGE SCALE GENOMIC DNA]</scope>
    <source>
        <strain evidence="3 4">AB-CW4</strain>
    </source>
</reference>
<evidence type="ECO:0000313" key="3">
    <source>
        <dbReference type="EMBL" id="MDQ2070685.1"/>
    </source>
</evidence>
<evidence type="ECO:0000256" key="2">
    <source>
        <dbReference type="SAM" id="Phobius"/>
    </source>
</evidence>
<proteinExistence type="predicted"/>
<accession>A0ABU0W9I9</accession>
<evidence type="ECO:0000256" key="1">
    <source>
        <dbReference type="SAM" id="MobiDB-lite"/>
    </source>
</evidence>
<sequence>MRQPMHQNPLLRVLAAAGAVLLAVLAVLVGAITLMAFLGLAVMAFIVFQLRLWWIRRRIARTQRQRRRAGQASGSRKRASGSNGRVIEGEYRHHDDK</sequence>
<organism evidence="3 4">
    <name type="scientific">Natronospira bacteriovora</name>
    <dbReference type="NCBI Taxonomy" id="3069753"/>
    <lineage>
        <taxon>Bacteria</taxon>
        <taxon>Pseudomonadati</taxon>
        <taxon>Pseudomonadota</taxon>
        <taxon>Gammaproteobacteria</taxon>
        <taxon>Natronospirales</taxon>
        <taxon>Natronospiraceae</taxon>
        <taxon>Natronospira</taxon>
    </lineage>
</organism>
<feature type="transmembrane region" description="Helical" evidence="2">
    <location>
        <begin position="9"/>
        <end position="28"/>
    </location>
</feature>
<protein>
    <submittedName>
        <fullName evidence="3">Uncharacterized protein</fullName>
    </submittedName>
</protein>
<feature type="compositionally biased region" description="Basic residues" evidence="1">
    <location>
        <begin position="63"/>
        <end position="79"/>
    </location>
</feature>
<feature type="transmembrane region" description="Helical" evidence="2">
    <location>
        <begin position="34"/>
        <end position="54"/>
    </location>
</feature>
<dbReference type="Proteomes" id="UP001239019">
    <property type="component" value="Unassembled WGS sequence"/>
</dbReference>
<dbReference type="RefSeq" id="WP_306729184.1">
    <property type="nucleotide sequence ID" value="NZ_JAVDDT010000009.1"/>
</dbReference>
<feature type="region of interest" description="Disordered" evidence="1">
    <location>
        <begin position="63"/>
        <end position="97"/>
    </location>
</feature>
<feature type="compositionally biased region" description="Basic and acidic residues" evidence="1">
    <location>
        <begin position="87"/>
        <end position="97"/>
    </location>
</feature>
<keyword evidence="4" id="KW-1185">Reference proteome</keyword>
<comment type="caution">
    <text evidence="3">The sequence shown here is derived from an EMBL/GenBank/DDBJ whole genome shotgun (WGS) entry which is preliminary data.</text>
</comment>
<dbReference type="EMBL" id="JAVDDT010000009">
    <property type="protein sequence ID" value="MDQ2070685.1"/>
    <property type="molecule type" value="Genomic_DNA"/>
</dbReference>
<evidence type="ECO:0000313" key="4">
    <source>
        <dbReference type="Proteomes" id="UP001239019"/>
    </source>
</evidence>
<gene>
    <name evidence="3" type="ORF">RBH19_12460</name>
</gene>
<keyword evidence="2" id="KW-1133">Transmembrane helix</keyword>